<dbReference type="AlphaFoldDB" id="A0A0F9WFU7"/>
<accession>A0A0F9WFU7</accession>
<evidence type="ECO:0000313" key="1">
    <source>
        <dbReference type="EMBL" id="KKO11308.1"/>
    </source>
</evidence>
<name>A0A0F9WFU7_9ZZZZ</name>
<reference evidence="1" key="1">
    <citation type="journal article" date="2015" name="Nature">
        <title>Complex archaea that bridge the gap between prokaryotes and eukaryotes.</title>
        <authorList>
            <person name="Spang A."/>
            <person name="Saw J.H."/>
            <person name="Jorgensen S.L."/>
            <person name="Zaremba-Niedzwiedzka K."/>
            <person name="Martijn J."/>
            <person name="Lind A.E."/>
            <person name="van Eijk R."/>
            <person name="Schleper C."/>
            <person name="Guy L."/>
            <person name="Ettema T.J."/>
        </authorList>
    </citation>
    <scope>NUCLEOTIDE SEQUENCE</scope>
</reference>
<sequence length="242" mass="26068">MKTRSILMMGLILGFVLAAPASALIIDDFSVGGTSLSLADTDINKWDLETGLASPAVYKGKRYTQLDWQPVTNGGAGDSASIKVNDGGSGIADFTKVGDPRWWFGYGLRAFDLTWDEDFSGSDKDRLKITFGGAGAPETIKIYFYLHGSGGIAHYLNDKIVFSPGQSVGFYTLMGSINPQGVDVDALREHVTGMAVYYVGAENTDTSNWSLEKVELVPIPEPLTLSVMSIGGLAVLIRSRRK</sequence>
<organism evidence="1">
    <name type="scientific">marine sediment metagenome</name>
    <dbReference type="NCBI Taxonomy" id="412755"/>
    <lineage>
        <taxon>unclassified sequences</taxon>
        <taxon>metagenomes</taxon>
        <taxon>ecological metagenomes</taxon>
    </lineage>
</organism>
<evidence type="ECO:0008006" key="2">
    <source>
        <dbReference type="Google" id="ProtNLM"/>
    </source>
</evidence>
<protein>
    <recommendedName>
        <fullName evidence="2">PEP-CTERM protein-sorting domain-containing protein</fullName>
    </recommendedName>
</protein>
<dbReference type="EMBL" id="LAZR01000003">
    <property type="protein sequence ID" value="KKO11308.1"/>
    <property type="molecule type" value="Genomic_DNA"/>
</dbReference>
<comment type="caution">
    <text evidence="1">The sequence shown here is derived from an EMBL/GenBank/DDBJ whole genome shotgun (WGS) entry which is preliminary data.</text>
</comment>
<proteinExistence type="predicted"/>
<gene>
    <name evidence="1" type="ORF">LCGC14_0017880</name>
</gene>